<accession>W8F1R5</accession>
<organism evidence="1 2">
    <name type="scientific">Hymenobacter swuensis DY53</name>
    <dbReference type="NCBI Taxonomy" id="1227739"/>
    <lineage>
        <taxon>Bacteria</taxon>
        <taxon>Pseudomonadati</taxon>
        <taxon>Bacteroidota</taxon>
        <taxon>Cytophagia</taxon>
        <taxon>Cytophagales</taxon>
        <taxon>Hymenobacteraceae</taxon>
        <taxon>Hymenobacter</taxon>
    </lineage>
</organism>
<dbReference type="AlphaFoldDB" id="W8F1R5"/>
<dbReference type="PATRIC" id="fig|1227739.3.peg.2536"/>
<dbReference type="KEGG" id="hsw:Hsw_2337"/>
<evidence type="ECO:0000313" key="2">
    <source>
        <dbReference type="Proteomes" id="UP000019423"/>
    </source>
</evidence>
<protein>
    <submittedName>
        <fullName evidence="1">Uncharacterized protein</fullName>
    </submittedName>
</protein>
<name>W8F1R5_9BACT</name>
<keyword evidence="2" id="KW-1185">Reference proteome</keyword>
<proteinExistence type="predicted"/>
<gene>
    <name evidence="1" type="ORF">Hsw_2337</name>
</gene>
<reference evidence="1 2" key="1">
    <citation type="submission" date="2014-01" db="EMBL/GenBank/DDBJ databases">
        <title>Complete genome sequence of ionizing-radiation resistance bacterium Hymenobacter swuensis DY53.</title>
        <authorList>
            <person name="Jung J.-H."/>
            <person name="Jeong S.-W."/>
            <person name="Joe M.-H."/>
            <person name="Cho y.-j."/>
            <person name="Kim M.-K."/>
            <person name="Lim S.-Y."/>
        </authorList>
    </citation>
    <scope>NUCLEOTIDE SEQUENCE [LARGE SCALE GENOMIC DNA]</scope>
    <source>
        <strain evidence="1 2">DY53</strain>
    </source>
</reference>
<dbReference type="EMBL" id="CP007145">
    <property type="protein sequence ID" value="AHJ97932.1"/>
    <property type="molecule type" value="Genomic_DNA"/>
</dbReference>
<dbReference type="HOGENOM" id="CLU_2537991_0_0_10"/>
<sequence>MVIGREKDQFTVTYYESFDEGDEDFYDVSEFSVLDPEDTPYGITHEFDSVEKVLVFAVTTYGASADKFVAGGMIQEEYIKHLC</sequence>
<dbReference type="eggNOG" id="ENOG50317RT">
    <property type="taxonomic scope" value="Bacteria"/>
</dbReference>
<dbReference type="Proteomes" id="UP000019423">
    <property type="component" value="Chromosome"/>
</dbReference>
<dbReference type="STRING" id="1227739.Hsw_2337"/>
<evidence type="ECO:0000313" key="1">
    <source>
        <dbReference type="EMBL" id="AHJ97932.1"/>
    </source>
</evidence>